<keyword evidence="4" id="KW-1185">Reference proteome</keyword>
<evidence type="ECO:0000313" key="4">
    <source>
        <dbReference type="Proteomes" id="UP001501725"/>
    </source>
</evidence>
<name>A0ABP8G699_9BACT</name>
<keyword evidence="1" id="KW-1133">Transmembrane helix</keyword>
<organism evidence="3 4">
    <name type="scientific">Flaviaesturariibacter amylovorans</name>
    <dbReference type="NCBI Taxonomy" id="1084520"/>
    <lineage>
        <taxon>Bacteria</taxon>
        <taxon>Pseudomonadati</taxon>
        <taxon>Bacteroidota</taxon>
        <taxon>Chitinophagia</taxon>
        <taxon>Chitinophagales</taxon>
        <taxon>Chitinophagaceae</taxon>
        <taxon>Flaviaestuariibacter</taxon>
    </lineage>
</organism>
<feature type="domain" description="2TM" evidence="2">
    <location>
        <begin position="19"/>
        <end position="77"/>
    </location>
</feature>
<protein>
    <recommendedName>
        <fullName evidence="2">2TM domain-containing protein</fullName>
    </recommendedName>
</protein>
<feature type="transmembrane region" description="Helical" evidence="1">
    <location>
        <begin position="57"/>
        <end position="75"/>
    </location>
</feature>
<comment type="caution">
    <text evidence="3">The sequence shown here is derived from an EMBL/GenBank/DDBJ whole genome shotgun (WGS) entry which is preliminary data.</text>
</comment>
<feature type="transmembrane region" description="Helical" evidence="1">
    <location>
        <begin position="28"/>
        <end position="45"/>
    </location>
</feature>
<sequence>MSYYPTPEGKDPHLWQVARRRASFRYSALTYLIVNAFLWILWALTSRNNYSGIPWPVWPTLGWGIGLAFQYFGAYGSPAGKDPAEAEYEKLQRQRDAGTKG</sequence>
<dbReference type="Pfam" id="PF13239">
    <property type="entry name" value="2TM"/>
    <property type="match status" value="1"/>
</dbReference>
<gene>
    <name evidence="3" type="ORF">GCM10023184_01740</name>
</gene>
<dbReference type="InterPro" id="IPR025698">
    <property type="entry name" value="2TM_dom"/>
</dbReference>
<keyword evidence="1" id="KW-0812">Transmembrane</keyword>
<evidence type="ECO:0000313" key="3">
    <source>
        <dbReference type="EMBL" id="GAA4317884.1"/>
    </source>
</evidence>
<proteinExistence type="predicted"/>
<keyword evidence="1" id="KW-0472">Membrane</keyword>
<dbReference type="EMBL" id="BAABGY010000001">
    <property type="protein sequence ID" value="GAA4317884.1"/>
    <property type="molecule type" value="Genomic_DNA"/>
</dbReference>
<evidence type="ECO:0000256" key="1">
    <source>
        <dbReference type="SAM" id="Phobius"/>
    </source>
</evidence>
<dbReference type="Proteomes" id="UP001501725">
    <property type="component" value="Unassembled WGS sequence"/>
</dbReference>
<evidence type="ECO:0000259" key="2">
    <source>
        <dbReference type="Pfam" id="PF13239"/>
    </source>
</evidence>
<reference evidence="4" key="1">
    <citation type="journal article" date="2019" name="Int. J. Syst. Evol. Microbiol.">
        <title>The Global Catalogue of Microorganisms (GCM) 10K type strain sequencing project: providing services to taxonomists for standard genome sequencing and annotation.</title>
        <authorList>
            <consortium name="The Broad Institute Genomics Platform"/>
            <consortium name="The Broad Institute Genome Sequencing Center for Infectious Disease"/>
            <person name="Wu L."/>
            <person name="Ma J."/>
        </authorList>
    </citation>
    <scope>NUCLEOTIDE SEQUENCE [LARGE SCALE GENOMIC DNA]</scope>
    <source>
        <strain evidence="4">JCM 17919</strain>
    </source>
</reference>
<dbReference type="RefSeq" id="WP_345252689.1">
    <property type="nucleotide sequence ID" value="NZ_BAABGY010000001.1"/>
</dbReference>
<accession>A0ABP8G699</accession>